<feature type="compositionally biased region" description="Basic and acidic residues" evidence="1">
    <location>
        <begin position="1028"/>
        <end position="1039"/>
    </location>
</feature>
<keyword evidence="4" id="KW-1185">Reference proteome</keyword>
<feature type="region of interest" description="Disordered" evidence="1">
    <location>
        <begin position="1704"/>
        <end position="1790"/>
    </location>
</feature>
<feature type="compositionally biased region" description="Basic and acidic residues" evidence="1">
    <location>
        <begin position="744"/>
        <end position="772"/>
    </location>
</feature>
<feature type="compositionally biased region" description="Gly residues" evidence="1">
    <location>
        <begin position="618"/>
        <end position="632"/>
    </location>
</feature>
<organism evidence="3 4">
    <name type="scientific">Fimbriiglobus ruber</name>
    <dbReference type="NCBI Taxonomy" id="1908690"/>
    <lineage>
        <taxon>Bacteria</taxon>
        <taxon>Pseudomonadati</taxon>
        <taxon>Planctomycetota</taxon>
        <taxon>Planctomycetia</taxon>
        <taxon>Gemmatales</taxon>
        <taxon>Gemmataceae</taxon>
        <taxon>Fimbriiglobus</taxon>
    </lineage>
</organism>
<evidence type="ECO:0000256" key="1">
    <source>
        <dbReference type="SAM" id="MobiDB-lite"/>
    </source>
</evidence>
<gene>
    <name evidence="3" type="ORF">FRUB_09706</name>
</gene>
<feature type="compositionally biased region" description="Basic and acidic residues" evidence="1">
    <location>
        <begin position="903"/>
        <end position="916"/>
    </location>
</feature>
<reference evidence="4" key="1">
    <citation type="submission" date="2017-06" db="EMBL/GenBank/DDBJ databases">
        <title>Genome analysis of Fimbriiglobus ruber SP5, the first member of the order Planctomycetales with confirmed chitinolytic capability.</title>
        <authorList>
            <person name="Ravin N.V."/>
            <person name="Rakitin A.L."/>
            <person name="Ivanova A.A."/>
            <person name="Beletsky A.V."/>
            <person name="Kulichevskaya I.S."/>
            <person name="Mardanov A.V."/>
            <person name="Dedysh S.N."/>
        </authorList>
    </citation>
    <scope>NUCLEOTIDE SEQUENCE [LARGE SCALE GENOMIC DNA]</scope>
    <source>
        <strain evidence="4">SP5</strain>
    </source>
</reference>
<sequence length="1790" mass="194577">MATVLTTPATARPKFDSQVEQELGKAASRIRLNDVLTGALSLAVLTLGYVTLAVIFDRWLDLPGWLRQTGLFALLATLFAVGYVLIVRPVRRTVNPRFAARLVEATIPDAKNALINWVDLKDTSLSDGVRAAVGARAARGVGDADLHKATEARRILWLGAMVGLLLATLAALFVFFKPAPFLSLVGRTFNPFSSTRIATRTEITIKEPEGGNAIVTTGDPLTIAVYIGGSVPDPTSSDRVRLIVRHDPESADFDEFPLEQAGAAREWVARVPQSVIQNGFWYKVAANDAMTAEYRVEVRSRSLFKEFEVRYEYPEYTRMKPETGREPRLEGYRGTRVTLITKTNRQVRRGWLQLEGQSTPIPGEVVGERKDALQFRLVLEENTSYRLGFTSLDGETSEPTPPYPVRVLVDQAPTVTIAEPTQDEIALPTNSTLKIDGAVGDDFGIASVVLKMEVIEGTTRTTVAAKPYRDGKPLRRESDGSYPMSLEYKDSVSLVGLKQPDGKPVVLEPRAAIEYWLEATDNCAPKANVGKSKVKRVVLREPVVEKEQQAQIQKDQQERKANEKRHQQQQDKQLQNEKRDPKQLHPDQKADQPKDGQQGDEPGAAGEKGTQGASSGQQQGGGQEKSPMGGGQERQPGGPDQPPMGGGQENQPGGAAKPPMAGGSQENQPGGAAKPPMTGGQEKPPMAGGSEKPPMAGGPDQPPMPKQPNPSNGNDPAAKPDTTPKPETGAENPGAAGSPMKTDPGTKQKDEQEAKKVNEAIKEQQRKDRQPGETRGQNTDGDKNPDNVPAQPKKGPQESTAPKAPGESPDSAKPKPMPGQEGADPTNPDQTPGASKPEGKPMPSESGGTGQPKPEAGGSGKPNEGQQNSDQKGREKPAPDDPDRQLAREFGDKNSGGSAPTKADMEVQRLARKAENELASENPEVREKAEKDFEATLSKKDREQLKRAAQDAKSGDAQKKQQAKKDIDELAKKASKNEEWNKKAQDLNSPDQEKADAARRDFDKTIGQDERKELEKDQKNAQSGNGDPDAKERAQEKVQRAANNAGNPSGQSGGEKNQPTKEEIDELVKKAKDLNSNDPEKRAAAEKALDEKIGSDNRKQLQKDMKSGGSDEQDSASQRAEQTTKDAAKQQKGGGGEPTKEDIEKAKQLAQDLNSSDKDKRAAAEEQLDKAIGQEKRKELQQDIKQEQARQRIEQGAKDAAKQQNGGGGEPSKEDMEKAKQLAQDLNSSDKDKKAAAEEKFDKAVGQEKRKQLQQDMKDAQSGDPAKQEQARQRIEQGAKDAAKQQNGGGGGEPSKEDIEKAKQLAQDLNSSDKDKKAAAEEKIDKAIGQEKRKQLQQDMKDAQSGDPAKQDAARQRAEQATKDAAKNQRSSGEPSKEDVEKAKQMAEDLASPDENKRKNAEKEFDKAIGKEGREQMRKDIQDKKSSDAAKEQAAREQIEKMAKDQQAKNEQGGARQQQPSPDKTPSKEDVAKRLQQAPDLASDDKQTREKAEQALDQDVGKDRREQMQKAAQDKKNAGQSGDMAKEKQAQDKIEQMAKDAPKGQGGDKGKTPSKEELEKLVQAAKDLNSPDKEKKAEAEKKFDDLVGKEAREQAQQKAKKLSEDLKSGDPAKQKAAQKELEELANNLSSQSGSGPQTNNGRPGGAGKEEEAKLHQDDPKNRLKTAELQLTEFEKNRENKELQNKLGYTPEDYERFLQAQRKRVEEMRAEADQAALNPNAKPTGPAELKVGDASGGVKTTTRSDGTGLTTGGSGPGIAPPGYSDPQKKFAEAASRSESRKGHDKATEGNK</sequence>
<feature type="compositionally biased region" description="Polar residues" evidence="1">
    <location>
        <begin position="1041"/>
        <end position="1057"/>
    </location>
</feature>
<feature type="compositionally biased region" description="Basic and acidic residues" evidence="1">
    <location>
        <begin position="555"/>
        <end position="594"/>
    </location>
</feature>
<feature type="compositionally biased region" description="Basic and acidic residues" evidence="1">
    <location>
        <begin position="1672"/>
        <end position="1683"/>
    </location>
</feature>
<proteinExistence type="predicted"/>
<feature type="compositionally biased region" description="Polar residues" evidence="1">
    <location>
        <begin position="1626"/>
        <end position="1641"/>
    </location>
</feature>
<feature type="compositionally biased region" description="Basic and acidic residues" evidence="1">
    <location>
        <begin position="1524"/>
        <end position="1560"/>
    </location>
</feature>
<dbReference type="OrthoDB" id="257350at2"/>
<feature type="compositionally biased region" description="Basic and acidic residues" evidence="1">
    <location>
        <begin position="1058"/>
        <end position="1106"/>
    </location>
</feature>
<feature type="compositionally biased region" description="Basic and acidic residues" evidence="1">
    <location>
        <begin position="1647"/>
        <end position="1665"/>
    </location>
</feature>
<evidence type="ECO:0000313" key="3">
    <source>
        <dbReference type="EMBL" id="OWK34864.1"/>
    </source>
</evidence>
<evidence type="ECO:0000313" key="4">
    <source>
        <dbReference type="Proteomes" id="UP000214646"/>
    </source>
</evidence>
<feature type="compositionally biased region" description="Basic and acidic residues" evidence="1">
    <location>
        <begin position="1155"/>
        <end position="1201"/>
    </location>
</feature>
<dbReference type="Proteomes" id="UP000214646">
    <property type="component" value="Unassembled WGS sequence"/>
</dbReference>
<feature type="compositionally biased region" description="Basic and acidic residues" evidence="1">
    <location>
        <begin position="871"/>
        <end position="892"/>
    </location>
</feature>
<feature type="transmembrane region" description="Helical" evidence="2">
    <location>
        <begin position="155"/>
        <end position="176"/>
    </location>
</feature>
<name>A0A225D5F8_9BACT</name>
<feature type="transmembrane region" description="Helical" evidence="2">
    <location>
        <begin position="68"/>
        <end position="87"/>
    </location>
</feature>
<keyword evidence="2" id="KW-1133">Transmembrane helix</keyword>
<feature type="compositionally biased region" description="Basic and acidic residues" evidence="1">
    <location>
        <begin position="1228"/>
        <end position="1283"/>
    </location>
</feature>
<feature type="compositionally biased region" description="Basic and acidic residues" evidence="1">
    <location>
        <begin position="923"/>
        <end position="1019"/>
    </location>
</feature>
<feature type="compositionally biased region" description="Low complexity" evidence="1">
    <location>
        <begin position="652"/>
        <end position="663"/>
    </location>
</feature>
<protein>
    <submittedName>
        <fullName evidence="3">Uncharacterized protein</fullName>
    </submittedName>
</protein>
<feature type="compositionally biased region" description="Basic and acidic residues" evidence="1">
    <location>
        <begin position="1765"/>
        <end position="1790"/>
    </location>
</feature>
<feature type="region of interest" description="Disordered" evidence="1">
    <location>
        <begin position="544"/>
        <end position="1687"/>
    </location>
</feature>
<dbReference type="EMBL" id="NIDE01000019">
    <property type="protein sequence ID" value="OWK34864.1"/>
    <property type="molecule type" value="Genomic_DNA"/>
</dbReference>
<comment type="caution">
    <text evidence="3">The sequence shown here is derived from an EMBL/GenBank/DDBJ whole genome shotgun (WGS) entry which is preliminary data.</text>
</comment>
<feature type="compositionally biased region" description="Polar residues" evidence="1">
    <location>
        <begin position="1455"/>
        <end position="1464"/>
    </location>
</feature>
<feature type="compositionally biased region" description="Basic and acidic residues" evidence="1">
    <location>
        <begin position="1294"/>
        <end position="1303"/>
    </location>
</feature>
<evidence type="ECO:0000256" key="2">
    <source>
        <dbReference type="SAM" id="Phobius"/>
    </source>
</evidence>
<feature type="compositionally biased region" description="Basic and acidic residues" evidence="1">
    <location>
        <begin position="1211"/>
        <end position="1220"/>
    </location>
</feature>
<dbReference type="RefSeq" id="WP_088260091.1">
    <property type="nucleotide sequence ID" value="NZ_NIDE01000019.1"/>
</dbReference>
<feature type="compositionally biased region" description="Basic and acidic residues" evidence="1">
    <location>
        <begin position="1569"/>
        <end position="1622"/>
    </location>
</feature>
<feature type="transmembrane region" description="Helical" evidence="2">
    <location>
        <begin position="35"/>
        <end position="56"/>
    </location>
</feature>
<feature type="compositionally biased region" description="Basic and acidic residues" evidence="1">
    <location>
        <begin position="1311"/>
        <end position="1367"/>
    </location>
</feature>
<keyword evidence="2" id="KW-0472">Membrane</keyword>
<feature type="compositionally biased region" description="Basic and acidic residues" evidence="1">
    <location>
        <begin position="1138"/>
        <end position="1147"/>
    </location>
</feature>
<accession>A0A225D5F8</accession>
<feature type="compositionally biased region" description="Basic and acidic residues" evidence="1">
    <location>
        <begin position="1375"/>
        <end position="1387"/>
    </location>
</feature>
<feature type="compositionally biased region" description="Basic and acidic residues" evidence="1">
    <location>
        <begin position="1394"/>
        <end position="1448"/>
    </location>
</feature>
<feature type="compositionally biased region" description="Basic and acidic residues" evidence="1">
    <location>
        <begin position="1483"/>
        <end position="1517"/>
    </location>
</feature>
<keyword evidence="2" id="KW-0812">Transmembrane</keyword>